<reference evidence="1" key="1">
    <citation type="submission" date="2022-04" db="EMBL/GenBank/DDBJ databases">
        <title>Carnegiea gigantea Genome sequencing and assembly v2.</title>
        <authorList>
            <person name="Copetti D."/>
            <person name="Sanderson M.J."/>
            <person name="Burquez A."/>
            <person name="Wojciechowski M.F."/>
        </authorList>
    </citation>
    <scope>NUCLEOTIDE SEQUENCE</scope>
    <source>
        <strain evidence="1">SGP5-SGP5p</strain>
        <tissue evidence="1">Aerial part</tissue>
    </source>
</reference>
<sequence length="246" mass="28946">MGGLNSPNKQQDIEDFLQKKNIGVVALVENRIREKNLGRIWVCWRRQQYDVVIHCMVYQHSTDLRFYVTFVYGHNEDGMRKPLWDFIKLTSHEMTRSWCVLGDFNNVSSPDDRLGGQPVTANEVKEFKQLLRVDNKTEFLPEGISDHTPVTISFQEFGSTNKFGHCDMWSKHPNYHDVVEKAVHMEVHGCKLYHLMKIQSALKKPLRELNRRHCSMIHQSREIIKIRLEQAQNQLQAQHWTGDLQY</sequence>
<dbReference type="Gene3D" id="3.60.10.10">
    <property type="entry name" value="Endonuclease/exonuclease/phosphatase"/>
    <property type="match status" value="1"/>
</dbReference>
<dbReference type="OrthoDB" id="1302647at2759"/>
<dbReference type="EMBL" id="JAKOGI010000048">
    <property type="protein sequence ID" value="KAJ8446859.1"/>
    <property type="molecule type" value="Genomic_DNA"/>
</dbReference>
<dbReference type="Proteomes" id="UP001153076">
    <property type="component" value="Unassembled WGS sequence"/>
</dbReference>
<name>A0A9Q1KQ32_9CARY</name>
<gene>
    <name evidence="1" type="ORF">Cgig2_016169</name>
</gene>
<dbReference type="AlphaFoldDB" id="A0A9Q1KQ32"/>
<evidence type="ECO:0008006" key="3">
    <source>
        <dbReference type="Google" id="ProtNLM"/>
    </source>
</evidence>
<evidence type="ECO:0000313" key="2">
    <source>
        <dbReference type="Proteomes" id="UP001153076"/>
    </source>
</evidence>
<evidence type="ECO:0000313" key="1">
    <source>
        <dbReference type="EMBL" id="KAJ8446859.1"/>
    </source>
</evidence>
<accession>A0A9Q1KQ32</accession>
<organism evidence="1 2">
    <name type="scientific">Carnegiea gigantea</name>
    <dbReference type="NCBI Taxonomy" id="171969"/>
    <lineage>
        <taxon>Eukaryota</taxon>
        <taxon>Viridiplantae</taxon>
        <taxon>Streptophyta</taxon>
        <taxon>Embryophyta</taxon>
        <taxon>Tracheophyta</taxon>
        <taxon>Spermatophyta</taxon>
        <taxon>Magnoliopsida</taxon>
        <taxon>eudicotyledons</taxon>
        <taxon>Gunneridae</taxon>
        <taxon>Pentapetalae</taxon>
        <taxon>Caryophyllales</taxon>
        <taxon>Cactineae</taxon>
        <taxon>Cactaceae</taxon>
        <taxon>Cactoideae</taxon>
        <taxon>Echinocereeae</taxon>
        <taxon>Carnegiea</taxon>
    </lineage>
</organism>
<comment type="caution">
    <text evidence="1">The sequence shown here is derived from an EMBL/GenBank/DDBJ whole genome shotgun (WGS) entry which is preliminary data.</text>
</comment>
<dbReference type="InterPro" id="IPR036691">
    <property type="entry name" value="Endo/exonu/phosph_ase_sf"/>
</dbReference>
<keyword evidence="2" id="KW-1185">Reference proteome</keyword>
<dbReference type="SUPFAM" id="SSF56219">
    <property type="entry name" value="DNase I-like"/>
    <property type="match status" value="1"/>
</dbReference>
<protein>
    <recommendedName>
        <fullName evidence="3">Endonuclease/exonuclease/phosphatase domain-containing protein</fullName>
    </recommendedName>
</protein>
<proteinExistence type="predicted"/>